<keyword evidence="1" id="KW-1133">Transmembrane helix</keyword>
<dbReference type="AlphaFoldDB" id="A0A5E7Z039"/>
<gene>
    <name evidence="2" type="ORF">SPHINGO391_390385</name>
</gene>
<feature type="transmembrane region" description="Helical" evidence="1">
    <location>
        <begin position="7"/>
        <end position="25"/>
    </location>
</feature>
<reference evidence="2 3" key="1">
    <citation type="submission" date="2019-09" db="EMBL/GenBank/DDBJ databases">
        <authorList>
            <person name="Dittami M. S."/>
        </authorList>
    </citation>
    <scope>NUCLEOTIDE SEQUENCE [LARGE SCALE GENOMIC DNA]</scope>
    <source>
        <strain evidence="2">SPHINGO391</strain>
    </source>
</reference>
<keyword evidence="1" id="KW-0812">Transmembrane</keyword>
<organism evidence="2 3">
    <name type="scientific">Sphingomonas aurantiaca</name>
    <dbReference type="NCBI Taxonomy" id="185949"/>
    <lineage>
        <taxon>Bacteria</taxon>
        <taxon>Pseudomonadati</taxon>
        <taxon>Pseudomonadota</taxon>
        <taxon>Alphaproteobacteria</taxon>
        <taxon>Sphingomonadales</taxon>
        <taxon>Sphingomonadaceae</taxon>
        <taxon>Sphingomonas</taxon>
    </lineage>
</organism>
<proteinExistence type="predicted"/>
<sequence>MYLQGRCVIITVYISSPGVILMNVYRINDLLKMIQ</sequence>
<accession>A0A5E7Z039</accession>
<name>A0A5E7Z039_9SPHN</name>
<evidence type="ECO:0000313" key="2">
    <source>
        <dbReference type="EMBL" id="VVT10073.1"/>
    </source>
</evidence>
<evidence type="ECO:0000256" key="1">
    <source>
        <dbReference type="SAM" id="Phobius"/>
    </source>
</evidence>
<evidence type="ECO:0000313" key="3">
    <source>
        <dbReference type="Proteomes" id="UP000326857"/>
    </source>
</evidence>
<protein>
    <submittedName>
        <fullName evidence="2">Uncharacterized protein</fullName>
    </submittedName>
</protein>
<dbReference type="EMBL" id="CABVLI010000033">
    <property type="protein sequence ID" value="VVT10073.1"/>
    <property type="molecule type" value="Genomic_DNA"/>
</dbReference>
<keyword evidence="1" id="KW-0472">Membrane</keyword>
<dbReference type="Proteomes" id="UP000326857">
    <property type="component" value="Unassembled WGS sequence"/>
</dbReference>